<keyword evidence="5" id="KW-1185">Reference proteome</keyword>
<proteinExistence type="predicted"/>
<organism evidence="4 5">
    <name type="scientific">Tumebacillus lacus</name>
    <dbReference type="NCBI Taxonomy" id="2995335"/>
    <lineage>
        <taxon>Bacteria</taxon>
        <taxon>Bacillati</taxon>
        <taxon>Bacillota</taxon>
        <taxon>Bacilli</taxon>
        <taxon>Bacillales</taxon>
        <taxon>Alicyclobacillaceae</taxon>
        <taxon>Tumebacillus</taxon>
    </lineage>
</organism>
<reference evidence="4 5" key="1">
    <citation type="submission" date="2022-11" db="EMBL/GenBank/DDBJ databases">
        <title>Study of microbial diversity in lake waters.</title>
        <authorList>
            <person name="Zhang J."/>
        </authorList>
    </citation>
    <scope>NUCLEOTIDE SEQUENCE [LARGE SCALE GENOMIC DNA]</scope>
    <source>
        <strain evidence="4 5">DT12</strain>
    </source>
</reference>
<comment type="caution">
    <text evidence="4">The sequence shown here is derived from an EMBL/GenBank/DDBJ whole genome shotgun (WGS) entry which is preliminary data.</text>
</comment>
<dbReference type="InterPro" id="IPR036116">
    <property type="entry name" value="FN3_sf"/>
</dbReference>
<dbReference type="SMART" id="SM00060">
    <property type="entry name" value="FN3"/>
    <property type="match status" value="2"/>
</dbReference>
<dbReference type="InterPro" id="IPR058923">
    <property type="entry name" value="RCC1-like_dom"/>
</dbReference>
<dbReference type="Proteomes" id="UP001208017">
    <property type="component" value="Unassembled WGS sequence"/>
</dbReference>
<dbReference type="Pfam" id="PF25390">
    <property type="entry name" value="WD40_RLD"/>
    <property type="match status" value="2"/>
</dbReference>
<dbReference type="InterPro" id="IPR003961">
    <property type="entry name" value="FN3_dom"/>
</dbReference>
<accession>A0ABT3WXR0</accession>
<dbReference type="SUPFAM" id="SSF49265">
    <property type="entry name" value="Fibronectin type III"/>
    <property type="match status" value="1"/>
</dbReference>
<gene>
    <name evidence="4" type="ORF">OS242_05775</name>
</gene>
<evidence type="ECO:0000256" key="1">
    <source>
        <dbReference type="ARBA" id="ARBA00022737"/>
    </source>
</evidence>
<name>A0ABT3WXR0_9BACL</name>
<dbReference type="PRINTS" id="PR00633">
    <property type="entry name" value="RCCNDNSATION"/>
</dbReference>
<dbReference type="PANTHER" id="PTHR22870">
    <property type="entry name" value="REGULATOR OF CHROMOSOME CONDENSATION"/>
    <property type="match status" value="1"/>
</dbReference>
<sequence>MTWISRAMLLPLVAAGAISAQDVQPAQAALPADLTAVQIGAGSNHSLTVMADGTVWGFGRADAFGSGLSGGVFPTPTQGISDVKAVSGGEYNTVYLKQDKTVWFSGTSYLDGTVIKYPAPVSGLSNIETVAAGDQHALALDANGDVWAWGSNTRGQLGDGTVTSASTPKKVAGLGRIIFIAAGVKTSFAIDENNNLYGWGSNDGYQLGVAGTVNTKIPSVIMTNIKGVSTHNGHTLAVTKEGDVWGFGSNSEGQLGPVNKGGTYSKPTSLNISGAEAVEVGNAFSLILKSDHTVLSMGSNGYGQLGSGTLVNQDPIPTQIPDLVNVEQIQAGARHAVARLSDGTVWAWGYNDTFQAGVEKSYKLSVKTPQKAHFLKASAISNSQTTININYEPSDPSVVGSYLVVDGAREVCTGLMTHCQDNGLYPDTLYTHNVRMYDKGGIQIGKRTLMTRTLRYAKLAAGEYHTVNVTTNRKLSNFGFNQYGQVGDGTLNDRYSPFTMTAISDAVDVAAGYGFTVAKKGDGTLWAWGRNEWGQLGNGTTANSLTPVQVNLTGSVQKMASKYEHVLAIMSDGTVYGWGRNNFGELGLGHFTSQSVPVKIPGLSSVSDVKMGFGHFLILKTDGTVWAMGRNDQGQLGNGTTKGSTTPIQVQGLTNVKAIAAGSLHNLALKTDGTVWAWGYNQNGQLGNGAMKVNELTPKKVTTLTGVKEIAAGYGHSLALKTDGTVWGFGYNHNGQLGDGTRNNTDIPVQTLGIATGSKLVAGGINGYAELADGTYRVWGGNSYGAYGDGTNNYSTTAVKMYQPTGLAVYADTTTTDSMYIAWKTAPATTGTVYKLYRNGALLYQGSNLNFTDTGLSAYTPYTYKVEAYQSTGTLIETKTVVSATVKQPSLADDMMEEEGSDYFKEEYYPLNASGLEY</sequence>
<evidence type="ECO:0000256" key="2">
    <source>
        <dbReference type="SAM" id="SignalP"/>
    </source>
</evidence>
<dbReference type="InterPro" id="IPR009091">
    <property type="entry name" value="RCC1/BLIP-II"/>
</dbReference>
<dbReference type="PANTHER" id="PTHR22870:SF466">
    <property type="entry name" value="ANKYRIN REPEAT-CONTAINING PROTEIN"/>
    <property type="match status" value="1"/>
</dbReference>
<dbReference type="InterPro" id="IPR051210">
    <property type="entry name" value="Ub_ligase/GEF_domain"/>
</dbReference>
<dbReference type="SUPFAM" id="SSF50985">
    <property type="entry name" value="RCC1/BLIP-II"/>
    <property type="match status" value="3"/>
</dbReference>
<evidence type="ECO:0000313" key="5">
    <source>
        <dbReference type="Proteomes" id="UP001208017"/>
    </source>
</evidence>
<dbReference type="Gene3D" id="2.130.10.30">
    <property type="entry name" value="Regulator of chromosome condensation 1/beta-lactamase-inhibitor protein II"/>
    <property type="match status" value="5"/>
</dbReference>
<evidence type="ECO:0000259" key="3">
    <source>
        <dbReference type="SMART" id="SM00060"/>
    </source>
</evidence>
<protein>
    <recommendedName>
        <fullName evidence="3">Fibronectin type-III domain-containing protein</fullName>
    </recommendedName>
</protein>
<dbReference type="EMBL" id="JAPMLT010000002">
    <property type="protein sequence ID" value="MCX7569463.1"/>
    <property type="molecule type" value="Genomic_DNA"/>
</dbReference>
<keyword evidence="2" id="KW-0732">Signal</keyword>
<dbReference type="PROSITE" id="PS00626">
    <property type="entry name" value="RCC1_2"/>
    <property type="match status" value="3"/>
</dbReference>
<feature type="domain" description="Fibronectin type-III" evidence="3">
    <location>
        <begin position="801"/>
        <end position="873"/>
    </location>
</feature>
<dbReference type="RefSeq" id="WP_267150705.1">
    <property type="nucleotide sequence ID" value="NZ_JAPMLT010000002.1"/>
</dbReference>
<dbReference type="PROSITE" id="PS50012">
    <property type="entry name" value="RCC1_3"/>
    <property type="match status" value="9"/>
</dbReference>
<evidence type="ECO:0000313" key="4">
    <source>
        <dbReference type="EMBL" id="MCX7569463.1"/>
    </source>
</evidence>
<feature type="chain" id="PRO_5046625609" description="Fibronectin type-III domain-containing protein" evidence="2">
    <location>
        <begin position="21"/>
        <end position="918"/>
    </location>
</feature>
<keyword evidence="1" id="KW-0677">Repeat</keyword>
<dbReference type="InterPro" id="IPR000408">
    <property type="entry name" value="Reg_chr_condens"/>
</dbReference>
<feature type="signal peptide" evidence="2">
    <location>
        <begin position="1"/>
        <end position="20"/>
    </location>
</feature>
<feature type="domain" description="Fibronectin type-III" evidence="3">
    <location>
        <begin position="369"/>
        <end position="443"/>
    </location>
</feature>